<sequence length="150" mass="16521">MLRMPLLLLTTALIALPSQAGVLDWLGLSPEPAASHSSFLPVEQAFVLTSKQTPAGLQLEFAMAPGYYLYRHRLSVSPNNARFGDWALPDGTAHEDEYFGKTRVYYQSLALTVPLQQVMPNGEAEIRYQGCTTGLCYPPQQVSIPLAPLR</sequence>
<dbReference type="Gene3D" id="2.60.40.1250">
    <property type="entry name" value="Thiol:disulfide interchange protein DsbD, N-terminal domain"/>
    <property type="match status" value="1"/>
</dbReference>
<feature type="signal peptide" evidence="1">
    <location>
        <begin position="1"/>
        <end position="20"/>
    </location>
</feature>
<feature type="domain" description="Thiol:disulfide interchange protein DsbD N-terminal" evidence="2">
    <location>
        <begin position="38"/>
        <end position="146"/>
    </location>
</feature>
<gene>
    <name evidence="3" type="ORF">GCM10022421_05420</name>
</gene>
<evidence type="ECO:0000256" key="1">
    <source>
        <dbReference type="SAM" id="SignalP"/>
    </source>
</evidence>
<dbReference type="EMBL" id="BAABDS010000006">
    <property type="protein sequence ID" value="GAA3701782.1"/>
    <property type="molecule type" value="Genomic_DNA"/>
</dbReference>
<dbReference type="InterPro" id="IPR036929">
    <property type="entry name" value="DsbDN_sf"/>
</dbReference>
<dbReference type="Proteomes" id="UP001501479">
    <property type="component" value="Unassembled WGS sequence"/>
</dbReference>
<dbReference type="SUPFAM" id="SSF74863">
    <property type="entry name" value="Thiol:disulfide interchange protein DsbD, N-terminal domain (DsbD-alpha)"/>
    <property type="match status" value="1"/>
</dbReference>
<reference evidence="4" key="1">
    <citation type="journal article" date="2019" name="Int. J. Syst. Evol. Microbiol.">
        <title>The Global Catalogue of Microorganisms (GCM) 10K type strain sequencing project: providing services to taxonomists for standard genome sequencing and annotation.</title>
        <authorList>
            <consortium name="The Broad Institute Genomics Platform"/>
            <consortium name="The Broad Institute Genome Sequencing Center for Infectious Disease"/>
            <person name="Wu L."/>
            <person name="Ma J."/>
        </authorList>
    </citation>
    <scope>NUCLEOTIDE SEQUENCE [LARGE SCALE GENOMIC DNA]</scope>
    <source>
        <strain evidence="4">JCM 17329</strain>
    </source>
</reference>
<dbReference type="PANTHER" id="PTHR32234:SF0">
    <property type="entry name" value="THIOL:DISULFIDE INTERCHANGE PROTEIN DSBD"/>
    <property type="match status" value="1"/>
</dbReference>
<evidence type="ECO:0000313" key="4">
    <source>
        <dbReference type="Proteomes" id="UP001501479"/>
    </source>
</evidence>
<evidence type="ECO:0000259" key="2">
    <source>
        <dbReference type="Pfam" id="PF11412"/>
    </source>
</evidence>
<dbReference type="RefSeq" id="WP_344962146.1">
    <property type="nucleotide sequence ID" value="NZ_BAABDS010000006.1"/>
</dbReference>
<evidence type="ECO:0000313" key="3">
    <source>
        <dbReference type="EMBL" id="GAA3701782.1"/>
    </source>
</evidence>
<dbReference type="InterPro" id="IPR028250">
    <property type="entry name" value="DsbDN"/>
</dbReference>
<comment type="caution">
    <text evidence="3">The sequence shown here is derived from an EMBL/GenBank/DDBJ whole genome shotgun (WGS) entry which is preliminary data.</text>
</comment>
<dbReference type="PANTHER" id="PTHR32234">
    <property type="entry name" value="THIOL:DISULFIDE INTERCHANGE PROTEIN DSBD"/>
    <property type="match status" value="1"/>
</dbReference>
<keyword evidence="4" id="KW-1185">Reference proteome</keyword>
<organism evidence="3 4">
    <name type="scientific">Oceanisphaera sediminis</name>
    <dbReference type="NCBI Taxonomy" id="981381"/>
    <lineage>
        <taxon>Bacteria</taxon>
        <taxon>Pseudomonadati</taxon>
        <taxon>Pseudomonadota</taxon>
        <taxon>Gammaproteobacteria</taxon>
        <taxon>Aeromonadales</taxon>
        <taxon>Aeromonadaceae</taxon>
        <taxon>Oceanisphaera</taxon>
    </lineage>
</organism>
<dbReference type="Pfam" id="PF11412">
    <property type="entry name" value="DsbD_N"/>
    <property type="match status" value="1"/>
</dbReference>
<name>A0ABP7DA47_9GAMM</name>
<protein>
    <recommendedName>
        <fullName evidence="2">Thiol:disulfide interchange protein DsbD N-terminal domain-containing protein</fullName>
    </recommendedName>
</protein>
<proteinExistence type="predicted"/>
<accession>A0ABP7DA47</accession>
<keyword evidence="1" id="KW-0732">Signal</keyword>
<feature type="chain" id="PRO_5047520783" description="Thiol:disulfide interchange protein DsbD N-terminal domain-containing protein" evidence="1">
    <location>
        <begin position="21"/>
        <end position="150"/>
    </location>
</feature>